<dbReference type="Pfam" id="PF04298">
    <property type="entry name" value="Zn_peptidase_2"/>
    <property type="match status" value="1"/>
</dbReference>
<gene>
    <name evidence="2" type="ORF">SAMN05216454_102130</name>
</gene>
<sequence>MYPYGFFWDRTMLILLPAIILSAYASYKVNSVTSRYFKVRASRGLTGAEVARTILDRNGLSSVPVYPVRGTLTDHYDPRSRKVNLSEEVYYGTSITSVAVAAHECGHAIQHKESYLPLTLRSAIVPAVNFASSASWIIILLGFFINKSLLWIGIVLFSATVLFQLVTLPVEFNASSRALKQLQSLGIMGAEENQQSKKVLSAAALTYVAAALSSILQLLRLVVIARDNND</sequence>
<accession>A0A1H8FJP9</accession>
<keyword evidence="1" id="KW-0472">Membrane</keyword>
<feature type="transmembrane region" description="Helical" evidence="1">
    <location>
        <begin position="204"/>
        <end position="225"/>
    </location>
</feature>
<dbReference type="PANTHER" id="PTHR36434:SF1">
    <property type="entry name" value="MEMBRANE PROTEASE YUGP-RELATED"/>
    <property type="match status" value="1"/>
</dbReference>
<organism evidence="2 3">
    <name type="scientific">Peptostreptococcus russellii</name>
    <dbReference type="NCBI Taxonomy" id="215200"/>
    <lineage>
        <taxon>Bacteria</taxon>
        <taxon>Bacillati</taxon>
        <taxon>Bacillota</taxon>
        <taxon>Clostridia</taxon>
        <taxon>Peptostreptococcales</taxon>
        <taxon>Peptostreptococcaceae</taxon>
        <taxon>Peptostreptococcus</taxon>
    </lineage>
</organism>
<dbReference type="RefSeq" id="WP_091974090.1">
    <property type="nucleotide sequence ID" value="NZ_CAUWDX010000008.1"/>
</dbReference>
<evidence type="ECO:0008006" key="4">
    <source>
        <dbReference type="Google" id="ProtNLM"/>
    </source>
</evidence>
<protein>
    <recommendedName>
        <fullName evidence="4">Peptidase</fullName>
    </recommendedName>
</protein>
<dbReference type="EMBL" id="FODF01000002">
    <property type="protein sequence ID" value="SEN31397.1"/>
    <property type="molecule type" value="Genomic_DNA"/>
</dbReference>
<dbReference type="AlphaFoldDB" id="A0A1H8FJP9"/>
<dbReference type="STRING" id="215200.SAMN05216454_102130"/>
<feature type="transmembrane region" description="Helical" evidence="1">
    <location>
        <begin position="151"/>
        <end position="170"/>
    </location>
</feature>
<dbReference type="PANTHER" id="PTHR36434">
    <property type="entry name" value="MEMBRANE PROTEASE YUGP-RELATED"/>
    <property type="match status" value="1"/>
</dbReference>
<proteinExistence type="predicted"/>
<keyword evidence="1" id="KW-1133">Transmembrane helix</keyword>
<dbReference type="OrthoDB" id="9784298at2"/>
<evidence type="ECO:0000313" key="2">
    <source>
        <dbReference type="EMBL" id="SEN31397.1"/>
    </source>
</evidence>
<feature type="transmembrane region" description="Helical" evidence="1">
    <location>
        <begin position="12"/>
        <end position="30"/>
    </location>
</feature>
<evidence type="ECO:0000256" key="1">
    <source>
        <dbReference type="SAM" id="Phobius"/>
    </source>
</evidence>
<dbReference type="Proteomes" id="UP000199512">
    <property type="component" value="Unassembled WGS sequence"/>
</dbReference>
<feature type="transmembrane region" description="Helical" evidence="1">
    <location>
        <begin position="123"/>
        <end position="145"/>
    </location>
</feature>
<name>A0A1H8FJP9_9FIRM</name>
<keyword evidence="3" id="KW-1185">Reference proteome</keyword>
<keyword evidence="1" id="KW-0812">Transmembrane</keyword>
<dbReference type="InterPro" id="IPR007395">
    <property type="entry name" value="Zn_peptidase_2"/>
</dbReference>
<evidence type="ECO:0000313" key="3">
    <source>
        <dbReference type="Proteomes" id="UP000199512"/>
    </source>
</evidence>
<reference evidence="2 3" key="1">
    <citation type="submission" date="2016-10" db="EMBL/GenBank/DDBJ databases">
        <authorList>
            <person name="de Groot N.N."/>
        </authorList>
    </citation>
    <scope>NUCLEOTIDE SEQUENCE [LARGE SCALE GENOMIC DNA]</scope>
    <source>
        <strain evidence="2 3">Calf135</strain>
    </source>
</reference>